<dbReference type="Proteomes" id="UP000557217">
    <property type="component" value="Unassembled WGS sequence"/>
</dbReference>
<evidence type="ECO:0000313" key="2">
    <source>
        <dbReference type="Proteomes" id="UP000557217"/>
    </source>
</evidence>
<name>A0A840PPV9_URETH</name>
<dbReference type="AlphaFoldDB" id="A0A840PPV9"/>
<protein>
    <submittedName>
        <fullName evidence="1">Uncharacterized protein</fullName>
    </submittedName>
</protein>
<organism evidence="1 2">
    <name type="scientific">Ureibacillus thermosphaericus</name>
    <dbReference type="NCBI Taxonomy" id="51173"/>
    <lineage>
        <taxon>Bacteria</taxon>
        <taxon>Bacillati</taxon>
        <taxon>Bacillota</taxon>
        <taxon>Bacilli</taxon>
        <taxon>Bacillales</taxon>
        <taxon>Caryophanaceae</taxon>
        <taxon>Ureibacillus</taxon>
    </lineage>
</organism>
<keyword evidence="2" id="KW-1185">Reference proteome</keyword>
<comment type="caution">
    <text evidence="1">The sequence shown here is derived from an EMBL/GenBank/DDBJ whole genome shotgun (WGS) entry which is preliminary data.</text>
</comment>
<gene>
    <name evidence="1" type="ORF">HNR36_000342</name>
</gene>
<sequence>MEDWQYAHLSEEQLAEIKALEHKLGVALIAYENENKQDHQEHLEN</sequence>
<proteinExistence type="predicted"/>
<accession>A0A840PPV9</accession>
<dbReference type="EMBL" id="JACHGZ010000002">
    <property type="protein sequence ID" value="MBB5147960.1"/>
    <property type="molecule type" value="Genomic_DNA"/>
</dbReference>
<dbReference type="RefSeq" id="WP_016837410.1">
    <property type="nucleotide sequence ID" value="NZ_AP018335.1"/>
</dbReference>
<reference evidence="1 2" key="1">
    <citation type="submission" date="2020-08" db="EMBL/GenBank/DDBJ databases">
        <title>Genomic Encyclopedia of Type Strains, Phase IV (KMG-IV): sequencing the most valuable type-strain genomes for metagenomic binning, comparative biology and taxonomic classification.</title>
        <authorList>
            <person name="Goeker M."/>
        </authorList>
    </citation>
    <scope>NUCLEOTIDE SEQUENCE [LARGE SCALE GENOMIC DNA]</scope>
    <source>
        <strain evidence="1 2">DSM 10633</strain>
    </source>
</reference>
<evidence type="ECO:0000313" key="1">
    <source>
        <dbReference type="EMBL" id="MBB5147960.1"/>
    </source>
</evidence>